<dbReference type="PANTHER" id="PTHR40051:SF1">
    <property type="entry name" value="YOLD-LIKE FAMILY PROTEIN"/>
    <property type="match status" value="1"/>
</dbReference>
<gene>
    <name evidence="1" type="ORF">H9632_06360</name>
</gene>
<proteinExistence type="predicted"/>
<comment type="caution">
    <text evidence="1">The sequence shown here is derived from an EMBL/GenBank/DDBJ whole genome shotgun (WGS) entry which is preliminary data.</text>
</comment>
<reference evidence="1 2" key="1">
    <citation type="submission" date="2020-08" db="EMBL/GenBank/DDBJ databases">
        <title>A Genomic Blueprint of the Chicken Gut Microbiome.</title>
        <authorList>
            <person name="Gilroy R."/>
            <person name="Ravi A."/>
            <person name="Getino M."/>
            <person name="Pursley I."/>
            <person name="Horton D.L."/>
            <person name="Alikhan N.-F."/>
            <person name="Baker D."/>
            <person name="Gharbi K."/>
            <person name="Hall N."/>
            <person name="Watson M."/>
            <person name="Adriaenssens E.M."/>
            <person name="Foster-Nyarko E."/>
            <person name="Jarju S."/>
            <person name="Secka A."/>
            <person name="Antonio M."/>
            <person name="Oren A."/>
            <person name="Chaudhuri R."/>
            <person name="La Ragione R.M."/>
            <person name="Hildebrand F."/>
            <person name="Pallen M.J."/>
        </authorList>
    </citation>
    <scope>NUCLEOTIDE SEQUENCE [LARGE SCALE GENOMIC DNA]</scope>
    <source>
        <strain evidence="1 2">Sa1YVA6</strain>
    </source>
</reference>
<dbReference type="InterPro" id="IPR014962">
    <property type="entry name" value="YolD"/>
</dbReference>
<dbReference type="Proteomes" id="UP000600565">
    <property type="component" value="Unassembled WGS sequence"/>
</dbReference>
<dbReference type="RefSeq" id="WP_191703275.1">
    <property type="nucleotide sequence ID" value="NZ_JACSPW010000004.1"/>
</dbReference>
<protein>
    <submittedName>
        <fullName evidence="1">YolD-like family protein</fullName>
    </submittedName>
</protein>
<dbReference type="PANTHER" id="PTHR40051">
    <property type="entry name" value="IG HYPOTHETICAL 15966"/>
    <property type="match status" value="1"/>
</dbReference>
<keyword evidence="2" id="KW-1185">Reference proteome</keyword>
<dbReference type="Pfam" id="PF08863">
    <property type="entry name" value="YolD"/>
    <property type="match status" value="1"/>
</dbReference>
<evidence type="ECO:0000313" key="2">
    <source>
        <dbReference type="Proteomes" id="UP000600565"/>
    </source>
</evidence>
<evidence type="ECO:0000313" key="1">
    <source>
        <dbReference type="EMBL" id="MBD8032684.1"/>
    </source>
</evidence>
<name>A0ABR8XL68_9BACL</name>
<dbReference type="EMBL" id="JACSPW010000004">
    <property type="protein sequence ID" value="MBD8032684.1"/>
    <property type="molecule type" value="Genomic_DNA"/>
</dbReference>
<accession>A0ABR8XL68</accession>
<organism evidence="1 2">
    <name type="scientific">Solibacillus merdavium</name>
    <dbReference type="NCBI Taxonomy" id="2762218"/>
    <lineage>
        <taxon>Bacteria</taxon>
        <taxon>Bacillati</taxon>
        <taxon>Bacillota</taxon>
        <taxon>Bacilli</taxon>
        <taxon>Bacillales</taxon>
        <taxon>Caryophanaceae</taxon>
        <taxon>Solibacillus</taxon>
    </lineage>
</organism>
<sequence>MNKDRGVIKWTAMMLPEHVKLLREWQEEDALVIQPELDEAQLEQINENLQRAYSEASPIQLKVWEQTGIYTITGIIQKVNVHEQYVKLTDNRKILFHNIYEAILDD</sequence>